<dbReference type="SUPFAM" id="SSF53850">
    <property type="entry name" value="Periplasmic binding protein-like II"/>
    <property type="match status" value="1"/>
</dbReference>
<dbReference type="PANTHER" id="PTHR30419:SF8">
    <property type="entry name" value="NITROGEN ASSIMILATION TRANSCRIPTIONAL ACTIVATOR-RELATED"/>
    <property type="match status" value="1"/>
</dbReference>
<evidence type="ECO:0000256" key="3">
    <source>
        <dbReference type="ARBA" id="ARBA00023125"/>
    </source>
</evidence>
<dbReference type="Pfam" id="PF03466">
    <property type="entry name" value="LysR_substrate"/>
    <property type="match status" value="1"/>
</dbReference>
<sequence length="324" mass="34810">MRTPNWTQLSLGRKLKFHQLLVFDRVLETGSLVRAANETGLTQPAVSKIIHELEACFDGPLFARSNRGVRPTELGLLLGARVKSLMAELRYLTDEVNAFHDGTSGHLIVGTLIVASAELLPRTIAALKARAPGVRVTVREATTAQLFPALASGDLDIVVGRLPEQALPLANAFPLSHQVLFNESLCVVGGTRHWNGRAQALRLDDLRGGPWILPVPESPSRLAAERLFHEAGLPLPDDVVESLSILTNIGVMVRTPRVSLMPRAAAMPFVEAGLLCVLMDTPPGSFGDVGYSVRADKQPSPACALFIECLREASEALATASPDA</sequence>
<evidence type="ECO:0000256" key="4">
    <source>
        <dbReference type="ARBA" id="ARBA00023163"/>
    </source>
</evidence>
<keyword evidence="4" id="KW-0804">Transcription</keyword>
<dbReference type="PROSITE" id="PS50931">
    <property type="entry name" value="HTH_LYSR"/>
    <property type="match status" value="1"/>
</dbReference>
<reference evidence="6 7" key="1">
    <citation type="submission" date="2019-08" db="EMBL/GenBank/DDBJ databases">
        <authorList>
            <person name="Peeters C."/>
        </authorList>
    </citation>
    <scope>NUCLEOTIDE SEQUENCE [LARGE SCALE GENOMIC DNA]</scope>
    <source>
        <strain evidence="6 7">LMG 30175</strain>
    </source>
</reference>
<dbReference type="OrthoDB" id="8627799at2"/>
<organism evidence="6 7">
    <name type="scientific">Pandoraea terrae</name>
    <dbReference type="NCBI Taxonomy" id="1537710"/>
    <lineage>
        <taxon>Bacteria</taxon>
        <taxon>Pseudomonadati</taxon>
        <taxon>Pseudomonadota</taxon>
        <taxon>Betaproteobacteria</taxon>
        <taxon>Burkholderiales</taxon>
        <taxon>Burkholderiaceae</taxon>
        <taxon>Pandoraea</taxon>
    </lineage>
</organism>
<protein>
    <submittedName>
        <fullName evidence="6">LysR family transcriptional regulator</fullName>
    </submittedName>
</protein>
<dbReference type="InterPro" id="IPR000847">
    <property type="entry name" value="LysR_HTH_N"/>
</dbReference>
<dbReference type="InterPro" id="IPR005119">
    <property type="entry name" value="LysR_subst-bd"/>
</dbReference>
<keyword evidence="2" id="KW-0805">Transcription regulation</keyword>
<dbReference type="EMBL" id="CABPRZ010000017">
    <property type="protein sequence ID" value="VVE36043.1"/>
    <property type="molecule type" value="Genomic_DNA"/>
</dbReference>
<dbReference type="InterPro" id="IPR050950">
    <property type="entry name" value="HTH-type_LysR_regulators"/>
</dbReference>
<evidence type="ECO:0000259" key="5">
    <source>
        <dbReference type="PROSITE" id="PS50931"/>
    </source>
</evidence>
<dbReference type="InterPro" id="IPR036388">
    <property type="entry name" value="WH-like_DNA-bd_sf"/>
</dbReference>
<dbReference type="Gene3D" id="3.40.190.290">
    <property type="match status" value="1"/>
</dbReference>
<dbReference type="Pfam" id="PF00126">
    <property type="entry name" value="HTH_1"/>
    <property type="match status" value="1"/>
</dbReference>
<evidence type="ECO:0000256" key="1">
    <source>
        <dbReference type="ARBA" id="ARBA00009437"/>
    </source>
</evidence>
<proteinExistence type="inferred from homology"/>
<dbReference type="GO" id="GO:0003677">
    <property type="term" value="F:DNA binding"/>
    <property type="evidence" value="ECO:0007669"/>
    <property type="project" value="UniProtKB-KW"/>
</dbReference>
<keyword evidence="7" id="KW-1185">Reference proteome</keyword>
<name>A0A5E4XIB9_9BURK</name>
<dbReference type="Proteomes" id="UP000414233">
    <property type="component" value="Unassembled WGS sequence"/>
</dbReference>
<accession>A0A5E4XIB9</accession>
<evidence type="ECO:0000256" key="2">
    <source>
        <dbReference type="ARBA" id="ARBA00023015"/>
    </source>
</evidence>
<dbReference type="RefSeq" id="WP_150698613.1">
    <property type="nucleotide sequence ID" value="NZ_CABPRZ010000017.1"/>
</dbReference>
<dbReference type="InterPro" id="IPR036390">
    <property type="entry name" value="WH_DNA-bd_sf"/>
</dbReference>
<dbReference type="GO" id="GO:0005829">
    <property type="term" value="C:cytosol"/>
    <property type="evidence" value="ECO:0007669"/>
    <property type="project" value="TreeGrafter"/>
</dbReference>
<dbReference type="PANTHER" id="PTHR30419">
    <property type="entry name" value="HTH-TYPE TRANSCRIPTIONAL REGULATOR YBHD"/>
    <property type="match status" value="1"/>
</dbReference>
<keyword evidence="3" id="KW-0238">DNA-binding</keyword>
<evidence type="ECO:0000313" key="7">
    <source>
        <dbReference type="Proteomes" id="UP000414233"/>
    </source>
</evidence>
<dbReference type="AlphaFoldDB" id="A0A5E4XIB9"/>
<evidence type="ECO:0000313" key="6">
    <source>
        <dbReference type="EMBL" id="VVE36043.1"/>
    </source>
</evidence>
<dbReference type="GO" id="GO:0003700">
    <property type="term" value="F:DNA-binding transcription factor activity"/>
    <property type="evidence" value="ECO:0007669"/>
    <property type="project" value="InterPro"/>
</dbReference>
<gene>
    <name evidence="6" type="ORF">PTE30175_03806</name>
</gene>
<comment type="similarity">
    <text evidence="1">Belongs to the LysR transcriptional regulatory family.</text>
</comment>
<dbReference type="Gene3D" id="1.10.10.10">
    <property type="entry name" value="Winged helix-like DNA-binding domain superfamily/Winged helix DNA-binding domain"/>
    <property type="match status" value="1"/>
</dbReference>
<dbReference type="SUPFAM" id="SSF46785">
    <property type="entry name" value="Winged helix' DNA-binding domain"/>
    <property type="match status" value="1"/>
</dbReference>
<feature type="domain" description="HTH lysR-type" evidence="5">
    <location>
        <begin position="15"/>
        <end position="72"/>
    </location>
</feature>